<protein>
    <submittedName>
        <fullName evidence="2">Uncharacterized protein</fullName>
    </submittedName>
</protein>
<keyword evidence="3" id="KW-1185">Reference proteome</keyword>
<feature type="region of interest" description="Disordered" evidence="1">
    <location>
        <begin position="1"/>
        <end position="40"/>
    </location>
</feature>
<evidence type="ECO:0000313" key="2">
    <source>
        <dbReference type="EMBL" id="WMV09182.1"/>
    </source>
</evidence>
<organism evidence="2 3">
    <name type="scientific">Solanum verrucosum</name>
    <dbReference type="NCBI Taxonomy" id="315347"/>
    <lineage>
        <taxon>Eukaryota</taxon>
        <taxon>Viridiplantae</taxon>
        <taxon>Streptophyta</taxon>
        <taxon>Embryophyta</taxon>
        <taxon>Tracheophyta</taxon>
        <taxon>Spermatophyta</taxon>
        <taxon>Magnoliopsida</taxon>
        <taxon>eudicotyledons</taxon>
        <taxon>Gunneridae</taxon>
        <taxon>Pentapetalae</taxon>
        <taxon>asterids</taxon>
        <taxon>lamiids</taxon>
        <taxon>Solanales</taxon>
        <taxon>Solanaceae</taxon>
        <taxon>Solanoideae</taxon>
        <taxon>Solaneae</taxon>
        <taxon>Solanum</taxon>
    </lineage>
</organism>
<dbReference type="EMBL" id="CP133612">
    <property type="protein sequence ID" value="WMV09182.1"/>
    <property type="molecule type" value="Genomic_DNA"/>
</dbReference>
<dbReference type="AlphaFoldDB" id="A0AAF0PR92"/>
<sequence>MRPFRPNTPSKGDNFPKEKIARPFIHPPLTPAKAKTSQRPELTFQNKFTALADYPRLPCPPQQKLSELPCPLQPKMINLRPINTFVQGTSSSSIQTKESYTMKQPESFAQAVNTDLTKTTHSKPIPKEKSFEFFVSQVLPIMALNREYGNVDTES</sequence>
<name>A0AAF0PR92_SOLVR</name>
<evidence type="ECO:0000256" key="1">
    <source>
        <dbReference type="SAM" id="MobiDB-lite"/>
    </source>
</evidence>
<gene>
    <name evidence="2" type="ORF">MTR67_002567</name>
</gene>
<reference evidence="2" key="1">
    <citation type="submission" date="2023-08" db="EMBL/GenBank/DDBJ databases">
        <title>A de novo genome assembly of Solanum verrucosum Schlechtendal, a Mexican diploid species geographically isolated from the other diploid A-genome species in potato relatives.</title>
        <authorList>
            <person name="Hosaka K."/>
        </authorList>
    </citation>
    <scope>NUCLEOTIDE SEQUENCE</scope>
    <source>
        <tissue evidence="2">Young leaves</tissue>
    </source>
</reference>
<accession>A0AAF0PR92</accession>
<proteinExistence type="predicted"/>
<evidence type="ECO:0000313" key="3">
    <source>
        <dbReference type="Proteomes" id="UP001234989"/>
    </source>
</evidence>
<dbReference type="Proteomes" id="UP001234989">
    <property type="component" value="Chromosome 1"/>
</dbReference>